<keyword evidence="6" id="KW-0560">Oxidoreductase</keyword>
<protein>
    <submittedName>
        <fullName evidence="11">Cytochrome P450</fullName>
    </submittedName>
</protein>
<keyword evidence="7 9" id="KW-0408">Iron</keyword>
<accession>A0A4Y7PMH1</accession>
<evidence type="ECO:0000256" key="10">
    <source>
        <dbReference type="SAM" id="SignalP"/>
    </source>
</evidence>
<comment type="cofactor">
    <cofactor evidence="1 9">
        <name>heme</name>
        <dbReference type="ChEBI" id="CHEBI:30413"/>
    </cofactor>
</comment>
<dbReference type="InterPro" id="IPR002403">
    <property type="entry name" value="Cyt_P450_E_grp-IV"/>
</dbReference>
<dbReference type="GO" id="GO:0020037">
    <property type="term" value="F:heme binding"/>
    <property type="evidence" value="ECO:0007669"/>
    <property type="project" value="InterPro"/>
</dbReference>
<evidence type="ECO:0000256" key="3">
    <source>
        <dbReference type="ARBA" id="ARBA00010617"/>
    </source>
</evidence>
<dbReference type="Gene3D" id="1.10.630.10">
    <property type="entry name" value="Cytochrome P450"/>
    <property type="match status" value="1"/>
</dbReference>
<dbReference type="Proteomes" id="UP000294933">
    <property type="component" value="Unassembled WGS sequence"/>
</dbReference>
<evidence type="ECO:0000256" key="6">
    <source>
        <dbReference type="ARBA" id="ARBA00023002"/>
    </source>
</evidence>
<keyword evidence="5 9" id="KW-0479">Metal-binding</keyword>
<dbReference type="SUPFAM" id="SSF48264">
    <property type="entry name" value="Cytochrome P450"/>
    <property type="match status" value="1"/>
</dbReference>
<evidence type="ECO:0000256" key="4">
    <source>
        <dbReference type="ARBA" id="ARBA00022617"/>
    </source>
</evidence>
<comment type="pathway">
    <text evidence="2">Secondary metabolite biosynthesis.</text>
</comment>
<dbReference type="EMBL" id="ML170253">
    <property type="protein sequence ID" value="TDL16042.1"/>
    <property type="molecule type" value="Genomic_DNA"/>
</dbReference>
<dbReference type="PRINTS" id="PR00385">
    <property type="entry name" value="P450"/>
</dbReference>
<proteinExistence type="inferred from homology"/>
<evidence type="ECO:0000256" key="8">
    <source>
        <dbReference type="ARBA" id="ARBA00023033"/>
    </source>
</evidence>
<dbReference type="STRING" id="50990.A0A4Y7PMH1"/>
<keyword evidence="10" id="KW-0732">Signal</keyword>
<dbReference type="VEuPathDB" id="FungiDB:BD410DRAFT_777502"/>
<sequence length="547" mass="62171">MTEHYLKLLLVLTVWLLWRSLRSAIVRCRVNLPGPRSAHLIFGNLKQFFDPNHGVSFHERLASYGTAVKIHGICGDEQIYISDPRALHHILVKEADMFEASNMFIQNNRLMFGYGLLSTCGARHKRQRKMLNPAFSAKHLRSLTPLFHNITKELRSKLEEKLAKKDDVSVDIFGWMSRVSLEIVGQAGMGYSFEVFDENVHNEYADCLRHLLPTLFTLKPYLQFIPLTVKLGPPAFRRFLINLLPSRRIKRLKEIVDRMDRASRRILELRKHAVKQGGDTVLKQVGDGKDIMSVLRSGQQSQDVDNTLPENELLAQITRVDVKTLTFAANDTTSSAMSRILHVLSLHPEAQDKLRDEVKSLKSDPDETSYDNVMALPYLDAVCRETLRLYPPAPFVQRTALREHVVPLMYPVKGSDGSTINEIPIAANQGIFVGIVAINKHRDVWGPDAEEWKPERWLNTLPSSVLDARIPGVYPHILTFMAGNRACIGFKFSELEMKIVIALLIQKFQFSPSDNEEIIWRMGSIQTPSTRGRDGQGPYLPMKVSMV</sequence>
<dbReference type="CDD" id="cd11069">
    <property type="entry name" value="CYP_FUM15-like"/>
    <property type="match status" value="1"/>
</dbReference>
<name>A0A4Y7PMH1_9AGAM</name>
<keyword evidence="8" id="KW-0503">Monooxygenase</keyword>
<dbReference type="AlphaFoldDB" id="A0A4Y7PMH1"/>
<evidence type="ECO:0000256" key="1">
    <source>
        <dbReference type="ARBA" id="ARBA00001971"/>
    </source>
</evidence>
<dbReference type="InterPro" id="IPR001128">
    <property type="entry name" value="Cyt_P450"/>
</dbReference>
<dbReference type="PRINTS" id="PR00465">
    <property type="entry name" value="EP450IV"/>
</dbReference>
<dbReference type="GO" id="GO:0005506">
    <property type="term" value="F:iron ion binding"/>
    <property type="evidence" value="ECO:0007669"/>
    <property type="project" value="InterPro"/>
</dbReference>
<dbReference type="PANTHER" id="PTHR24305:SF166">
    <property type="entry name" value="CYTOCHROME P450 12A4, MITOCHONDRIAL-RELATED"/>
    <property type="match status" value="1"/>
</dbReference>
<evidence type="ECO:0000256" key="9">
    <source>
        <dbReference type="PIRSR" id="PIRSR602403-1"/>
    </source>
</evidence>
<feature type="signal peptide" evidence="10">
    <location>
        <begin position="1"/>
        <end position="23"/>
    </location>
</feature>
<keyword evidence="12" id="KW-1185">Reference proteome</keyword>
<dbReference type="GO" id="GO:0004497">
    <property type="term" value="F:monooxygenase activity"/>
    <property type="evidence" value="ECO:0007669"/>
    <property type="project" value="UniProtKB-KW"/>
</dbReference>
<evidence type="ECO:0000256" key="2">
    <source>
        <dbReference type="ARBA" id="ARBA00005179"/>
    </source>
</evidence>
<comment type="similarity">
    <text evidence="3">Belongs to the cytochrome P450 family.</text>
</comment>
<feature type="binding site" description="axial binding residue" evidence="9">
    <location>
        <position position="487"/>
    </location>
    <ligand>
        <name>heme</name>
        <dbReference type="ChEBI" id="CHEBI:30413"/>
    </ligand>
    <ligandPart>
        <name>Fe</name>
        <dbReference type="ChEBI" id="CHEBI:18248"/>
    </ligandPart>
</feature>
<dbReference type="OrthoDB" id="1470350at2759"/>
<organism evidence="11 12">
    <name type="scientific">Rickenella mellea</name>
    <dbReference type="NCBI Taxonomy" id="50990"/>
    <lineage>
        <taxon>Eukaryota</taxon>
        <taxon>Fungi</taxon>
        <taxon>Dikarya</taxon>
        <taxon>Basidiomycota</taxon>
        <taxon>Agaricomycotina</taxon>
        <taxon>Agaricomycetes</taxon>
        <taxon>Hymenochaetales</taxon>
        <taxon>Rickenellaceae</taxon>
        <taxon>Rickenella</taxon>
    </lineage>
</organism>
<evidence type="ECO:0000256" key="5">
    <source>
        <dbReference type="ARBA" id="ARBA00022723"/>
    </source>
</evidence>
<feature type="chain" id="PRO_5021357185" evidence="10">
    <location>
        <begin position="24"/>
        <end position="547"/>
    </location>
</feature>
<keyword evidence="4 9" id="KW-0349">Heme</keyword>
<evidence type="ECO:0000313" key="11">
    <source>
        <dbReference type="EMBL" id="TDL16042.1"/>
    </source>
</evidence>
<dbReference type="Pfam" id="PF00067">
    <property type="entry name" value="p450"/>
    <property type="match status" value="1"/>
</dbReference>
<gene>
    <name evidence="11" type="ORF">BD410DRAFT_777502</name>
</gene>
<dbReference type="GO" id="GO:0016705">
    <property type="term" value="F:oxidoreductase activity, acting on paired donors, with incorporation or reduction of molecular oxygen"/>
    <property type="evidence" value="ECO:0007669"/>
    <property type="project" value="InterPro"/>
</dbReference>
<evidence type="ECO:0000256" key="7">
    <source>
        <dbReference type="ARBA" id="ARBA00023004"/>
    </source>
</evidence>
<dbReference type="InterPro" id="IPR036396">
    <property type="entry name" value="Cyt_P450_sf"/>
</dbReference>
<dbReference type="PANTHER" id="PTHR24305">
    <property type="entry name" value="CYTOCHROME P450"/>
    <property type="match status" value="1"/>
</dbReference>
<reference evidence="11 12" key="1">
    <citation type="submission" date="2018-06" db="EMBL/GenBank/DDBJ databases">
        <title>A transcriptomic atlas of mushroom development highlights an independent origin of complex multicellularity.</title>
        <authorList>
            <consortium name="DOE Joint Genome Institute"/>
            <person name="Krizsan K."/>
            <person name="Almasi E."/>
            <person name="Merenyi Z."/>
            <person name="Sahu N."/>
            <person name="Viragh M."/>
            <person name="Koszo T."/>
            <person name="Mondo S."/>
            <person name="Kiss B."/>
            <person name="Balint B."/>
            <person name="Kues U."/>
            <person name="Barry K."/>
            <person name="Hegedus J.C."/>
            <person name="Henrissat B."/>
            <person name="Johnson J."/>
            <person name="Lipzen A."/>
            <person name="Ohm R."/>
            <person name="Nagy I."/>
            <person name="Pangilinan J."/>
            <person name="Yan J."/>
            <person name="Xiong Y."/>
            <person name="Grigoriev I.V."/>
            <person name="Hibbett D.S."/>
            <person name="Nagy L.G."/>
        </authorList>
    </citation>
    <scope>NUCLEOTIDE SEQUENCE [LARGE SCALE GENOMIC DNA]</scope>
    <source>
        <strain evidence="11 12">SZMC22713</strain>
    </source>
</reference>
<evidence type="ECO:0000313" key="12">
    <source>
        <dbReference type="Proteomes" id="UP000294933"/>
    </source>
</evidence>
<dbReference type="InterPro" id="IPR050121">
    <property type="entry name" value="Cytochrome_P450_monoxygenase"/>
</dbReference>